<dbReference type="PANTHER" id="PTHR30288:SF0">
    <property type="entry name" value="FLAGELLAR HOOK-ASSOCIATED PROTEIN 2"/>
    <property type="match status" value="1"/>
</dbReference>
<dbReference type="GO" id="GO:0071973">
    <property type="term" value="P:bacterial-type flagellum-dependent cell motility"/>
    <property type="evidence" value="ECO:0007669"/>
    <property type="project" value="TreeGrafter"/>
</dbReference>
<reference evidence="2" key="1">
    <citation type="journal article" date="2014" name="Front. Microbiol.">
        <title>High frequency of phylogenetically diverse reductive dehalogenase-homologous genes in deep subseafloor sedimentary metagenomes.</title>
        <authorList>
            <person name="Kawai M."/>
            <person name="Futagami T."/>
            <person name="Toyoda A."/>
            <person name="Takaki Y."/>
            <person name="Nishi S."/>
            <person name="Hori S."/>
            <person name="Arai W."/>
            <person name="Tsubouchi T."/>
            <person name="Morono Y."/>
            <person name="Uchiyama I."/>
            <person name="Ito T."/>
            <person name="Fujiyama A."/>
            <person name="Inagaki F."/>
            <person name="Takami H."/>
        </authorList>
    </citation>
    <scope>NUCLEOTIDE SEQUENCE</scope>
    <source>
        <strain evidence="2">Expedition CK06-06</strain>
    </source>
</reference>
<name>X1TTM4_9ZZZZ</name>
<dbReference type="GO" id="GO:0007155">
    <property type="term" value="P:cell adhesion"/>
    <property type="evidence" value="ECO:0007669"/>
    <property type="project" value="InterPro"/>
</dbReference>
<protein>
    <recommendedName>
        <fullName evidence="1">Flagellar hook-associated protein 2 C-terminal domain-containing protein</fullName>
    </recommendedName>
</protein>
<feature type="non-terminal residue" evidence="2">
    <location>
        <position position="1"/>
    </location>
</feature>
<dbReference type="EMBL" id="BARW01020379">
    <property type="protein sequence ID" value="GAI90910.1"/>
    <property type="molecule type" value="Genomic_DNA"/>
</dbReference>
<dbReference type="AlphaFoldDB" id="X1TTM4"/>
<gene>
    <name evidence="2" type="ORF">S12H4_34448</name>
</gene>
<comment type="caution">
    <text evidence="2">The sequence shown here is derived from an EMBL/GenBank/DDBJ whole genome shotgun (WGS) entry which is preliminary data.</text>
</comment>
<dbReference type="GO" id="GO:0009421">
    <property type="term" value="C:bacterial-type flagellum filament cap"/>
    <property type="evidence" value="ECO:0007669"/>
    <property type="project" value="InterPro"/>
</dbReference>
<evidence type="ECO:0000313" key="2">
    <source>
        <dbReference type="EMBL" id="GAI90910.1"/>
    </source>
</evidence>
<feature type="domain" description="Flagellar hook-associated protein 2 C-terminal" evidence="1">
    <location>
        <begin position="4"/>
        <end position="168"/>
    </location>
</feature>
<dbReference type="InterPro" id="IPR010809">
    <property type="entry name" value="FliD_C"/>
</dbReference>
<feature type="non-terminal residue" evidence="2">
    <location>
        <position position="272"/>
    </location>
</feature>
<accession>X1TTM4</accession>
<evidence type="ECO:0000259" key="1">
    <source>
        <dbReference type="Pfam" id="PF07195"/>
    </source>
</evidence>
<sequence length="272" mass="29387">DGYIRRSSNTVDDVIYGVTLHLHDVTDANGQEITLTRDIESVKEKLNSMISAYNLAVNYIKERTGYDDVSKVAGVLQGDYIVTDIGSQVRSPLISRTSGFIIDIDTFLMPAQIGLEIDSDGLLSLDANVFDEAIAEDYLGALAIIGADKTGSSTSDIVEFYGASSRYTTAGNYDVKVVVIGEEITSAKIKLSTESTYRDATFSADSNIITGDTTFNDNGDPVYPENSLQLSVDLSQDGTYGTDENPIIIRVKQGFTGAIEDVIDRVLKTTTG</sequence>
<dbReference type="InterPro" id="IPR040026">
    <property type="entry name" value="FliD"/>
</dbReference>
<dbReference type="Pfam" id="PF07195">
    <property type="entry name" value="FliD_C"/>
    <property type="match status" value="1"/>
</dbReference>
<proteinExistence type="predicted"/>
<dbReference type="PANTHER" id="PTHR30288">
    <property type="entry name" value="FLAGELLAR CAP/ASSEMBLY PROTEIN FLID"/>
    <property type="match status" value="1"/>
</dbReference>
<organism evidence="2">
    <name type="scientific">marine sediment metagenome</name>
    <dbReference type="NCBI Taxonomy" id="412755"/>
    <lineage>
        <taxon>unclassified sequences</taxon>
        <taxon>metagenomes</taxon>
        <taxon>ecological metagenomes</taxon>
    </lineage>
</organism>